<evidence type="ECO:0000313" key="1">
    <source>
        <dbReference type="EMBL" id="TGO08082.1"/>
    </source>
</evidence>
<gene>
    <name evidence="1" type="ORF">BTUL_0227g00200</name>
</gene>
<dbReference type="OrthoDB" id="3505396at2759"/>
<evidence type="ECO:0000313" key="2">
    <source>
        <dbReference type="Proteomes" id="UP000297777"/>
    </source>
</evidence>
<comment type="caution">
    <text evidence="1">The sequence shown here is derived from an EMBL/GenBank/DDBJ whole genome shotgun (WGS) entry which is preliminary data.</text>
</comment>
<dbReference type="AlphaFoldDB" id="A0A4Z1EBI5"/>
<reference evidence="1 2" key="1">
    <citation type="submission" date="2017-12" db="EMBL/GenBank/DDBJ databases">
        <title>Comparative genomics of Botrytis spp.</title>
        <authorList>
            <person name="Valero-Jimenez C.A."/>
            <person name="Tapia P."/>
            <person name="Veloso J."/>
            <person name="Silva-Moreno E."/>
            <person name="Staats M."/>
            <person name="Valdes J.H."/>
            <person name="Van Kan J.A.L."/>
        </authorList>
    </citation>
    <scope>NUCLEOTIDE SEQUENCE [LARGE SCALE GENOMIC DNA]</scope>
    <source>
        <strain evidence="1 2">Bt9001</strain>
    </source>
</reference>
<dbReference type="EMBL" id="PQXH01000227">
    <property type="protein sequence ID" value="TGO08082.1"/>
    <property type="molecule type" value="Genomic_DNA"/>
</dbReference>
<name>A0A4Z1EBI5_9HELO</name>
<keyword evidence="2" id="KW-1185">Reference proteome</keyword>
<sequence length="163" mass="18757">MFSPTSTGSSDSSRIKMLSEDPERYKAQGMADLATHFNNYKGPCRLFDNFDLEIMAKAFRNVLRADLQRVIEQKALKEGVLHVIQNFEYPEDWYIVPMAFEKMKRSNHRPFADIIGDMVMTGSIRITDAADLTVEEVLVWEAKNQDTRRANAYNVEGNRCIEN</sequence>
<dbReference type="Proteomes" id="UP000297777">
    <property type="component" value="Unassembled WGS sequence"/>
</dbReference>
<protein>
    <submittedName>
        <fullName evidence="1">Uncharacterized protein</fullName>
    </submittedName>
</protein>
<accession>A0A4Z1EBI5</accession>
<organism evidence="1 2">
    <name type="scientific">Botrytis tulipae</name>
    <dbReference type="NCBI Taxonomy" id="87230"/>
    <lineage>
        <taxon>Eukaryota</taxon>
        <taxon>Fungi</taxon>
        <taxon>Dikarya</taxon>
        <taxon>Ascomycota</taxon>
        <taxon>Pezizomycotina</taxon>
        <taxon>Leotiomycetes</taxon>
        <taxon>Helotiales</taxon>
        <taxon>Sclerotiniaceae</taxon>
        <taxon>Botrytis</taxon>
    </lineage>
</organism>
<proteinExistence type="predicted"/>